<dbReference type="EMBL" id="DWVS01000273">
    <property type="protein sequence ID" value="HJC88458.1"/>
    <property type="molecule type" value="Genomic_DNA"/>
</dbReference>
<dbReference type="InterPro" id="IPR056298">
    <property type="entry name" value="AlkZ-rel"/>
</dbReference>
<sequence>MKTIRSFDDFVQDLREAGFSMGGDRDGGVFTLAAFFGPEIRWHTEDAQTDPWEWRIRVLREYRDLAYGKFFFGNGGYITGEWFPCFYAARRAAAPENVGGRKMRFQGTKTLEEEYEDGNVSREALTVYRLLQEYRELPAHLLRQYGGFIGKEYASAFERALVELQAGFYISICGQARKVSKKGEEYGWFSSVFCLTEDFWGEGVMREAERTDPEEAYRRLEAQIRKLNPQAKPERMRKFILG</sequence>
<name>A0A9D2QJP8_9FIRM</name>
<organism evidence="1 2">
    <name type="scientific">Candidatus Eisenbergiella intestinigallinarum</name>
    <dbReference type="NCBI Taxonomy" id="2838549"/>
    <lineage>
        <taxon>Bacteria</taxon>
        <taxon>Bacillati</taxon>
        <taxon>Bacillota</taxon>
        <taxon>Clostridia</taxon>
        <taxon>Lachnospirales</taxon>
        <taxon>Lachnospiraceae</taxon>
        <taxon>Eisenbergiella</taxon>
    </lineage>
</organism>
<reference evidence="1" key="1">
    <citation type="journal article" date="2021" name="PeerJ">
        <title>Extensive microbial diversity within the chicken gut microbiome revealed by metagenomics and culture.</title>
        <authorList>
            <person name="Gilroy R."/>
            <person name="Ravi A."/>
            <person name="Getino M."/>
            <person name="Pursley I."/>
            <person name="Horton D.L."/>
            <person name="Alikhan N.F."/>
            <person name="Baker D."/>
            <person name="Gharbi K."/>
            <person name="Hall N."/>
            <person name="Watson M."/>
            <person name="Adriaenssens E.M."/>
            <person name="Foster-Nyarko E."/>
            <person name="Jarju S."/>
            <person name="Secka A."/>
            <person name="Antonio M."/>
            <person name="Oren A."/>
            <person name="Chaudhuri R.R."/>
            <person name="La Ragione R."/>
            <person name="Hildebrand F."/>
            <person name="Pallen M.J."/>
        </authorList>
    </citation>
    <scope>NUCLEOTIDE SEQUENCE</scope>
    <source>
        <strain evidence="1">ChiBcec1-1630</strain>
    </source>
</reference>
<proteinExistence type="predicted"/>
<dbReference type="Pfam" id="PF24741">
    <property type="entry name" value="AlkZ-rel"/>
    <property type="match status" value="1"/>
</dbReference>
<evidence type="ECO:0000313" key="1">
    <source>
        <dbReference type="EMBL" id="HJC88458.1"/>
    </source>
</evidence>
<gene>
    <name evidence="1" type="ORF">H9926_10640</name>
</gene>
<dbReference type="Proteomes" id="UP000823922">
    <property type="component" value="Unassembled WGS sequence"/>
</dbReference>
<evidence type="ECO:0000313" key="2">
    <source>
        <dbReference type="Proteomes" id="UP000823922"/>
    </source>
</evidence>
<comment type="caution">
    <text evidence="1">The sequence shown here is derived from an EMBL/GenBank/DDBJ whole genome shotgun (WGS) entry which is preliminary data.</text>
</comment>
<dbReference type="AlphaFoldDB" id="A0A9D2QJP8"/>
<reference evidence="1" key="2">
    <citation type="submission" date="2021-04" db="EMBL/GenBank/DDBJ databases">
        <authorList>
            <person name="Gilroy R."/>
        </authorList>
    </citation>
    <scope>NUCLEOTIDE SEQUENCE</scope>
    <source>
        <strain evidence="1">ChiBcec1-1630</strain>
    </source>
</reference>
<protein>
    <submittedName>
        <fullName evidence="1">Uncharacterized protein</fullName>
    </submittedName>
</protein>
<accession>A0A9D2QJP8</accession>